<accession>A0A811TEG1</accession>
<dbReference type="Gene3D" id="1.20.58.290">
    <property type="entry name" value="Hypothetical membrane protein ta0354_69_121"/>
    <property type="match status" value="1"/>
</dbReference>
<dbReference type="AlphaFoldDB" id="A0A811TEG1"/>
<feature type="domain" description="DUF447" evidence="1">
    <location>
        <begin position="44"/>
        <end position="153"/>
    </location>
</feature>
<dbReference type="Pfam" id="PF04289">
    <property type="entry name" value="DUF447_N"/>
    <property type="match status" value="1"/>
</dbReference>
<dbReference type="InterPro" id="IPR007386">
    <property type="entry name" value="DUF447_N"/>
</dbReference>
<evidence type="ECO:0008006" key="5">
    <source>
        <dbReference type="Google" id="ProtNLM"/>
    </source>
</evidence>
<evidence type="ECO:0000259" key="1">
    <source>
        <dbReference type="Pfam" id="PF04289"/>
    </source>
</evidence>
<reference evidence="3" key="1">
    <citation type="submission" date="2020-10" db="EMBL/GenBank/DDBJ databases">
        <authorList>
            <person name="Hahn C.J."/>
            <person name="Laso-Perez R."/>
            <person name="Vulcano F."/>
            <person name="Vaziourakis K.-M."/>
            <person name="Stokke R."/>
            <person name="Steen I.H."/>
            <person name="Teske A."/>
            <person name="Boetius A."/>
            <person name="Liebeke M."/>
            <person name="Amann R."/>
            <person name="Knittel K."/>
        </authorList>
    </citation>
    <scope>NUCLEOTIDE SEQUENCE</scope>
    <source>
        <strain evidence="3">Gfbio:e3339647-f889-4370-9287-4fb5cb688e4c:AG392J18_GoMArc1</strain>
    </source>
</reference>
<dbReference type="Pfam" id="PF20766">
    <property type="entry name" value="DUF447_C"/>
    <property type="match status" value="1"/>
</dbReference>
<dbReference type="EMBL" id="CAJHIR010000036">
    <property type="protein sequence ID" value="CAD6494072.1"/>
    <property type="molecule type" value="Genomic_DNA"/>
</dbReference>
<evidence type="ECO:0000313" key="3">
    <source>
        <dbReference type="EMBL" id="CAD6494072.1"/>
    </source>
</evidence>
<evidence type="ECO:0000259" key="2">
    <source>
        <dbReference type="Pfam" id="PF20766"/>
    </source>
</evidence>
<dbReference type="Proteomes" id="UP000612009">
    <property type="component" value="Unassembled WGS sequence"/>
</dbReference>
<organism evidence="3 4">
    <name type="scientific">Candidatus Argoarchaeum ethanivorans</name>
    <dbReference type="NCBI Taxonomy" id="2608793"/>
    <lineage>
        <taxon>Archaea</taxon>
        <taxon>Methanobacteriati</taxon>
        <taxon>Methanobacteriota</taxon>
        <taxon>Stenosarchaea group</taxon>
        <taxon>Methanomicrobia</taxon>
        <taxon>Methanosarcinales</taxon>
        <taxon>Methanosarcinales incertae sedis</taxon>
        <taxon>GOM Arc I cluster</taxon>
        <taxon>Candidatus Argoarchaeum</taxon>
    </lineage>
</organism>
<dbReference type="SUPFAM" id="SSF50475">
    <property type="entry name" value="FMN-binding split barrel"/>
    <property type="match status" value="1"/>
</dbReference>
<evidence type="ECO:0000313" key="4">
    <source>
        <dbReference type="Proteomes" id="UP000612009"/>
    </source>
</evidence>
<sequence length="229" mass="26026">MLSKKNKPGLNSRHHNIRTLFITAWRLPILTTDLEKLGIYDGINEIIAVTTNKSKTANAAPIGLYKHKHKHDLQIHLYQNKTRENLEHIEYLTANITQDPILIVTSALSTLPQETYTEIEYQQQKYPVLKNASTSILLKVKQQNETTFTLQPLTGAAKKQTARAINRGFFAVIEATVYATRYVLFHGKEQLRSIKYYNTIVNKCGSPAEIEAMNILCQLCNIELDSSLL</sequence>
<comment type="caution">
    <text evidence="3">The sequence shown here is derived from an EMBL/GenBank/DDBJ whole genome shotgun (WGS) entry which is preliminary data.</text>
</comment>
<dbReference type="InterPro" id="IPR049288">
    <property type="entry name" value="DUF447_C"/>
</dbReference>
<dbReference type="Gene3D" id="2.30.110.10">
    <property type="entry name" value="Electron Transport, Fmn-binding Protein, Chain A"/>
    <property type="match status" value="1"/>
</dbReference>
<dbReference type="InterPro" id="IPR012349">
    <property type="entry name" value="Split_barrel_FMN-bd"/>
</dbReference>
<gene>
    <name evidence="3" type="ORF">LAKADJCE_00632</name>
</gene>
<proteinExistence type="predicted"/>
<protein>
    <recommendedName>
        <fullName evidence="5">DUF447 family protein</fullName>
    </recommendedName>
</protein>
<feature type="domain" description="DUF447" evidence="2">
    <location>
        <begin position="166"/>
        <end position="218"/>
    </location>
</feature>
<name>A0A811TEG1_9EURY</name>